<feature type="binding site" evidence="9">
    <location>
        <position position="293"/>
    </location>
    <ligand>
        <name>DNA</name>
        <dbReference type="ChEBI" id="CHEBI:16991"/>
    </ligand>
</feature>
<keyword evidence="1 9" id="KW-0963">Cytoplasm</keyword>
<keyword evidence="8 9" id="KW-0234">DNA repair</keyword>
<keyword evidence="6 9" id="KW-0238">DNA-binding</keyword>
<dbReference type="GO" id="GO:0005737">
    <property type="term" value="C:cytoplasm"/>
    <property type="evidence" value="ECO:0007669"/>
    <property type="project" value="UniProtKB-SubCell"/>
</dbReference>
<dbReference type="PANTHER" id="PTHR42848">
    <property type="match status" value="1"/>
</dbReference>
<dbReference type="GO" id="GO:0016887">
    <property type="term" value="F:ATP hydrolysis activity"/>
    <property type="evidence" value="ECO:0007669"/>
    <property type="project" value="RHEA"/>
</dbReference>
<feature type="binding site" evidence="9">
    <location>
        <position position="221"/>
    </location>
    <ligand>
        <name>ATP</name>
        <dbReference type="ChEBI" id="CHEBI:30616"/>
    </ligand>
</feature>
<comment type="function">
    <text evidence="9">The RuvA-RuvB-RuvC complex processes Holliday junction (HJ) DNA during genetic recombination and DNA repair, while the RuvA-RuvB complex plays an important role in the rescue of blocked DNA replication forks via replication fork reversal (RFR). RuvA specifically binds to HJ cruciform DNA, conferring on it an open structure. The RuvB hexamer acts as an ATP-dependent pump, pulling dsDNA into and through the RuvAB complex. RuvB forms 2 homohexamers on either side of HJ DNA bound by 1 or 2 RuvA tetramers; 4 subunits per hexamer contact DNA at a time. Coordinated motions by a converter formed by DNA-disengaged RuvB subunits stimulates ATP hydrolysis and nucleotide exchange. Immobilization of the converter enables RuvB to convert the ATP-contained energy into a lever motion, pulling 2 nucleotides of DNA out of the RuvA tetramer per ATP hydrolyzed, thus driving DNA branch migration. The RuvB motors rotate together with the DNA substrate, which together with the progressing nucleotide cycle form the mechanistic basis for DNA recombination by continuous HJ branch migration. Branch migration allows RuvC to scan DNA until it finds its consensus sequence, where it cleaves and resolves cruciform DNA.</text>
</comment>
<comment type="similarity">
    <text evidence="9">Belongs to the RuvB family.</text>
</comment>
<dbReference type="Proteomes" id="UP000265916">
    <property type="component" value="Unassembled WGS sequence"/>
</dbReference>
<dbReference type="Gene3D" id="1.10.8.60">
    <property type="match status" value="1"/>
</dbReference>
<dbReference type="Pfam" id="PF05491">
    <property type="entry name" value="WHD_RuvB"/>
    <property type="match status" value="1"/>
</dbReference>
<gene>
    <name evidence="9" type="primary">ruvB</name>
    <name evidence="12" type="ORF">CKF58_05460</name>
</gene>
<evidence type="ECO:0000256" key="10">
    <source>
        <dbReference type="SAM" id="MobiDB-lite"/>
    </source>
</evidence>
<dbReference type="SMART" id="SM00382">
    <property type="entry name" value="AAA"/>
    <property type="match status" value="1"/>
</dbReference>
<evidence type="ECO:0000256" key="5">
    <source>
        <dbReference type="ARBA" id="ARBA00022840"/>
    </source>
</evidence>
<sequence>MLDEQRLVSAEQATGEKQPDRALRPKQLDSYIGQDDIVELLTVSIAAAKQRHAPLDHTLIFGPPGLGKTTLANIIANEMGVNIVTTTGPVLEKSVDLAAILNGLQPNDILFIDEIHRLPAKVEEVLYSAMEDYEIDILIGEGAGANTMRLPLSPFTLIGATTRAGSLTGPLYARFGNHYNLKFYKVEELAQIILNSAAKLQVHMEKESALEIAKRARGTPRIANRLLRRVRDFADVLNHGQVSLDITKLTLDKLNIDAHGLDRLDYRLLHTLINQFGGTAGIDALASSIGEDRLTLEDVVEPYLIQQGFILRTPRGRMATDKAKAYMALIDINEV</sequence>
<dbReference type="GO" id="GO:0048476">
    <property type="term" value="C:Holliday junction resolvase complex"/>
    <property type="evidence" value="ECO:0007669"/>
    <property type="project" value="UniProtKB-UniRule"/>
</dbReference>
<feature type="binding site" evidence="9">
    <location>
        <position position="68"/>
    </location>
    <ligand>
        <name>ATP</name>
        <dbReference type="ChEBI" id="CHEBI:30616"/>
    </ligand>
</feature>
<evidence type="ECO:0000256" key="8">
    <source>
        <dbReference type="ARBA" id="ARBA00023204"/>
    </source>
</evidence>
<evidence type="ECO:0000313" key="13">
    <source>
        <dbReference type="Proteomes" id="UP000265916"/>
    </source>
</evidence>
<keyword evidence="2 9" id="KW-0547">Nucleotide-binding</keyword>
<feature type="binding site" evidence="9">
    <location>
        <position position="174"/>
    </location>
    <ligand>
        <name>ATP</name>
        <dbReference type="ChEBI" id="CHEBI:30616"/>
    </ligand>
</feature>
<dbReference type="InterPro" id="IPR027417">
    <property type="entry name" value="P-loop_NTPase"/>
</dbReference>
<evidence type="ECO:0000256" key="6">
    <source>
        <dbReference type="ARBA" id="ARBA00023125"/>
    </source>
</evidence>
<keyword evidence="3 9" id="KW-0227">DNA damage</keyword>
<dbReference type="NCBIfam" id="TIGR00635">
    <property type="entry name" value="ruvB"/>
    <property type="match status" value="1"/>
</dbReference>
<dbReference type="InterPro" id="IPR036390">
    <property type="entry name" value="WH_DNA-bd_sf"/>
</dbReference>
<dbReference type="InterPro" id="IPR036388">
    <property type="entry name" value="WH-like_DNA-bd_sf"/>
</dbReference>
<dbReference type="InterPro" id="IPR008823">
    <property type="entry name" value="RuvB_wg_C"/>
</dbReference>
<feature type="binding site" evidence="9">
    <location>
        <position position="184"/>
    </location>
    <ligand>
        <name>ATP</name>
        <dbReference type="ChEBI" id="CHEBI:30616"/>
    </ligand>
</feature>
<evidence type="ECO:0000256" key="7">
    <source>
        <dbReference type="ARBA" id="ARBA00023172"/>
    </source>
</evidence>
<comment type="caution">
    <text evidence="9">Lacks conserved residue(s) required for the propagation of feature annotation.</text>
</comment>
<keyword evidence="4 9" id="KW-0378">Hydrolase</keyword>
<evidence type="ECO:0000256" key="2">
    <source>
        <dbReference type="ARBA" id="ARBA00022741"/>
    </source>
</evidence>
<dbReference type="HAMAP" id="MF_00016">
    <property type="entry name" value="DNA_HJ_migration_RuvB"/>
    <property type="match status" value="1"/>
</dbReference>
<comment type="subcellular location">
    <subcellularLocation>
        <location evidence="9">Cytoplasm</location>
    </subcellularLocation>
</comment>
<evidence type="ECO:0000256" key="3">
    <source>
        <dbReference type="ARBA" id="ARBA00022763"/>
    </source>
</evidence>
<evidence type="ECO:0000256" key="4">
    <source>
        <dbReference type="ARBA" id="ARBA00022801"/>
    </source>
</evidence>
<feature type="region of interest" description="Disordered" evidence="10">
    <location>
        <begin position="1"/>
        <end position="22"/>
    </location>
</feature>
<dbReference type="GO" id="GO:0005524">
    <property type="term" value="F:ATP binding"/>
    <property type="evidence" value="ECO:0007669"/>
    <property type="project" value="UniProtKB-UniRule"/>
</dbReference>
<dbReference type="GO" id="GO:0009378">
    <property type="term" value="F:four-way junction helicase activity"/>
    <property type="evidence" value="ECO:0007669"/>
    <property type="project" value="InterPro"/>
</dbReference>
<evidence type="ECO:0000259" key="11">
    <source>
        <dbReference type="SMART" id="SM00382"/>
    </source>
</evidence>
<keyword evidence="13" id="KW-1185">Reference proteome</keyword>
<dbReference type="Pfam" id="PF05496">
    <property type="entry name" value="RuvB_N"/>
    <property type="match status" value="1"/>
</dbReference>
<feature type="binding site" evidence="9">
    <location>
        <position position="312"/>
    </location>
    <ligand>
        <name>DNA</name>
        <dbReference type="ChEBI" id="CHEBI:16991"/>
    </ligand>
</feature>
<dbReference type="InterPro" id="IPR041445">
    <property type="entry name" value="AAA_lid_4"/>
</dbReference>
<dbReference type="NCBIfam" id="NF000868">
    <property type="entry name" value="PRK00080.1"/>
    <property type="match status" value="1"/>
</dbReference>
<dbReference type="AlphaFoldDB" id="A0A3A1YFP9"/>
<comment type="subunit">
    <text evidence="9">Homohexamer. Forms an RuvA(8)-RuvB(12)-Holliday junction (HJ) complex. HJ DNA is sandwiched between 2 RuvA tetramers; dsDNA enters through RuvA and exits via RuvB. An RuvB hexamer assembles on each DNA strand where it exits the tetramer. Each RuvB hexamer is contacted by two RuvA subunits (via domain III) on 2 adjacent RuvB subunits; this complex drives branch migration. In the full resolvosome a probable DNA-RuvA(4)-RuvB(12)-RuvC(2) complex forms which resolves the HJ.</text>
</comment>
<dbReference type="GO" id="GO:0006281">
    <property type="term" value="P:DNA repair"/>
    <property type="evidence" value="ECO:0007669"/>
    <property type="project" value="UniProtKB-UniRule"/>
</dbReference>
<feature type="binding site" evidence="9">
    <location>
        <position position="69"/>
    </location>
    <ligand>
        <name>ATP</name>
        <dbReference type="ChEBI" id="CHEBI:30616"/>
    </ligand>
</feature>
<name>A0A3A1YFP9_9GAMM</name>
<dbReference type="InterPro" id="IPR004605">
    <property type="entry name" value="DNA_helicase_Holl-junc_RuvB"/>
</dbReference>
<comment type="domain">
    <text evidence="9">Has 3 domains, the large (RuvB-L) and small ATPase (RuvB-S) domains and the C-terminal head (RuvB-H) domain. The head domain binds DNA, while the ATPase domains jointly bind ATP, ADP or are empty depending on the state of the subunit in the translocation cycle. During a single DNA translocation step the structure of each domain remains the same, but their relative positions change.</text>
</comment>
<dbReference type="SUPFAM" id="SSF46785">
    <property type="entry name" value="Winged helix' DNA-binding domain"/>
    <property type="match status" value="1"/>
</dbReference>
<feature type="binding site" evidence="9">
    <location>
        <position position="317"/>
    </location>
    <ligand>
        <name>DNA</name>
        <dbReference type="ChEBI" id="CHEBI:16991"/>
    </ligand>
</feature>
<accession>A0A3A1YFP9</accession>
<feature type="binding site" evidence="9">
    <location>
        <position position="23"/>
    </location>
    <ligand>
        <name>ATP</name>
        <dbReference type="ChEBI" id="CHEBI:30616"/>
    </ligand>
</feature>
<dbReference type="PANTHER" id="PTHR42848:SF1">
    <property type="entry name" value="HOLLIDAY JUNCTION BRANCH MIGRATION COMPLEX SUBUNIT RUVB"/>
    <property type="match status" value="1"/>
</dbReference>
<comment type="catalytic activity">
    <reaction evidence="9">
        <text>ATP + H2O = ADP + phosphate + H(+)</text>
        <dbReference type="Rhea" id="RHEA:13065"/>
        <dbReference type="ChEBI" id="CHEBI:15377"/>
        <dbReference type="ChEBI" id="CHEBI:15378"/>
        <dbReference type="ChEBI" id="CHEBI:30616"/>
        <dbReference type="ChEBI" id="CHEBI:43474"/>
        <dbReference type="ChEBI" id="CHEBI:456216"/>
    </reaction>
</comment>
<protein>
    <recommendedName>
        <fullName evidence="9">Holliday junction branch migration complex subunit RuvB</fullName>
        <ecNumber evidence="9">3.6.4.-</ecNumber>
    </recommendedName>
</protein>
<feature type="binding site" evidence="9">
    <location>
        <position position="70"/>
    </location>
    <ligand>
        <name>ATP</name>
        <dbReference type="ChEBI" id="CHEBI:30616"/>
    </ligand>
</feature>
<dbReference type="SUPFAM" id="SSF52540">
    <property type="entry name" value="P-loop containing nucleoside triphosphate hydrolases"/>
    <property type="match status" value="1"/>
</dbReference>
<dbReference type="RefSeq" id="WP_119531767.1">
    <property type="nucleotide sequence ID" value="NZ_JBHSSP010000001.1"/>
</dbReference>
<evidence type="ECO:0000256" key="9">
    <source>
        <dbReference type="HAMAP-Rule" id="MF_00016"/>
    </source>
</evidence>
<dbReference type="GO" id="GO:0006310">
    <property type="term" value="P:DNA recombination"/>
    <property type="evidence" value="ECO:0007669"/>
    <property type="project" value="UniProtKB-UniRule"/>
</dbReference>
<dbReference type="CDD" id="cd00009">
    <property type="entry name" value="AAA"/>
    <property type="match status" value="1"/>
</dbReference>
<evidence type="ECO:0000256" key="1">
    <source>
        <dbReference type="ARBA" id="ARBA00022490"/>
    </source>
</evidence>
<evidence type="ECO:0000313" key="12">
    <source>
        <dbReference type="EMBL" id="RIY37073.1"/>
    </source>
</evidence>
<feature type="domain" description="AAA+ ATPase" evidence="11">
    <location>
        <begin position="54"/>
        <end position="185"/>
    </location>
</feature>
<feature type="binding site" evidence="9">
    <location>
        <position position="24"/>
    </location>
    <ligand>
        <name>ATP</name>
        <dbReference type="ChEBI" id="CHEBI:30616"/>
    </ligand>
</feature>
<comment type="caution">
    <text evidence="12">The sequence shown here is derived from an EMBL/GenBank/DDBJ whole genome shotgun (WGS) entry which is preliminary data.</text>
</comment>
<feature type="binding site" evidence="9">
    <location>
        <begin position="131"/>
        <end position="133"/>
    </location>
    <ligand>
        <name>ATP</name>
        <dbReference type="ChEBI" id="CHEBI:30616"/>
    </ligand>
</feature>
<dbReference type="EC" id="3.6.4.-" evidence="9"/>
<proteinExistence type="inferred from homology"/>
<keyword evidence="7 9" id="KW-0233">DNA recombination</keyword>
<dbReference type="GO" id="GO:0000400">
    <property type="term" value="F:four-way junction DNA binding"/>
    <property type="evidence" value="ECO:0007669"/>
    <property type="project" value="UniProtKB-UniRule"/>
</dbReference>
<keyword evidence="5 9" id="KW-0067">ATP-binding</keyword>
<feature type="binding site" evidence="9">
    <location>
        <position position="65"/>
    </location>
    <ligand>
        <name>ATP</name>
        <dbReference type="ChEBI" id="CHEBI:30616"/>
    </ligand>
</feature>
<feature type="binding site" evidence="9">
    <location>
        <position position="69"/>
    </location>
    <ligand>
        <name>Mg(2+)</name>
        <dbReference type="ChEBI" id="CHEBI:18420"/>
    </ligand>
</feature>
<dbReference type="EMBL" id="NRJG01000097">
    <property type="protein sequence ID" value="RIY37073.1"/>
    <property type="molecule type" value="Genomic_DNA"/>
</dbReference>
<organism evidence="12 13">
    <name type="scientific">Psittacicella hinzii</name>
    <dbReference type="NCBI Taxonomy" id="2028575"/>
    <lineage>
        <taxon>Bacteria</taxon>
        <taxon>Pseudomonadati</taxon>
        <taxon>Pseudomonadota</taxon>
        <taxon>Gammaproteobacteria</taxon>
        <taxon>Pasteurellales</taxon>
        <taxon>Psittacicellaceae</taxon>
        <taxon>Psittacicella</taxon>
    </lineage>
</organism>
<reference evidence="12 13" key="1">
    <citation type="submission" date="2017-08" db="EMBL/GenBank/DDBJ databases">
        <title>Reclassification of Bisgaard taxon 37 and 44.</title>
        <authorList>
            <person name="Christensen H."/>
        </authorList>
    </citation>
    <scope>NUCLEOTIDE SEQUENCE [LARGE SCALE GENOMIC DNA]</scope>
    <source>
        <strain evidence="12 13">111</strain>
    </source>
</reference>
<dbReference type="InterPro" id="IPR003593">
    <property type="entry name" value="AAA+_ATPase"/>
</dbReference>
<dbReference type="OrthoDB" id="9804478at2"/>
<dbReference type="InterPro" id="IPR008824">
    <property type="entry name" value="RuvB-like_N"/>
</dbReference>
<dbReference type="Gene3D" id="3.40.50.300">
    <property type="entry name" value="P-loop containing nucleotide triphosphate hydrolases"/>
    <property type="match status" value="1"/>
</dbReference>
<dbReference type="Pfam" id="PF17864">
    <property type="entry name" value="AAA_lid_4"/>
    <property type="match status" value="1"/>
</dbReference>
<feature type="region of interest" description="Head domain (RuvB-H)" evidence="9">
    <location>
        <begin position="258"/>
        <end position="335"/>
    </location>
</feature>
<keyword evidence="12" id="KW-0347">Helicase</keyword>
<feature type="region of interest" description="Large ATPase domain (RuvB-L)" evidence="9">
    <location>
        <begin position="4"/>
        <end position="184"/>
    </location>
</feature>
<feature type="region of interest" description="Small ATPAse domain (RuvB-S)" evidence="9">
    <location>
        <begin position="185"/>
        <end position="255"/>
    </location>
</feature>
<dbReference type="Gene3D" id="1.10.10.10">
    <property type="entry name" value="Winged helix-like DNA-binding domain superfamily/Winged helix DNA-binding domain"/>
    <property type="match status" value="1"/>
</dbReference>